<dbReference type="EMBL" id="CM000128">
    <property type="protein sequence ID" value="EEC74605.1"/>
    <property type="molecule type" value="Genomic_DNA"/>
</dbReference>
<dbReference type="HOGENOM" id="CLU_1470493_0_0_1"/>
<sequence length="184" mass="19452">MRRHDNAPQKGNDALSVTVAGPAEAGLGFHPPLTTCESMAGAPMLHTVQPLPTCGTTTPAPPAGQPSCAVDRTAPTGSSSSHRVGLLHCWPRLIAPSQPPATAHASSRQASLHYRQLRLLAPCRPPLPLARASMRRAGLRALLPLLPRRPNAVCHASPASRPWPSRGKTTQGEAVNRTCFLDNV</sequence>
<protein>
    <submittedName>
        <fullName evidence="2">Uncharacterized protein</fullName>
    </submittedName>
</protein>
<reference evidence="2 3" key="1">
    <citation type="journal article" date="2005" name="PLoS Biol.">
        <title>The genomes of Oryza sativa: a history of duplications.</title>
        <authorList>
            <person name="Yu J."/>
            <person name="Wang J."/>
            <person name="Lin W."/>
            <person name="Li S."/>
            <person name="Li H."/>
            <person name="Zhou J."/>
            <person name="Ni P."/>
            <person name="Dong W."/>
            <person name="Hu S."/>
            <person name="Zeng C."/>
            <person name="Zhang J."/>
            <person name="Zhang Y."/>
            <person name="Li R."/>
            <person name="Xu Z."/>
            <person name="Li S."/>
            <person name="Li X."/>
            <person name="Zheng H."/>
            <person name="Cong L."/>
            <person name="Lin L."/>
            <person name="Yin J."/>
            <person name="Geng J."/>
            <person name="Li G."/>
            <person name="Shi J."/>
            <person name="Liu J."/>
            <person name="Lv H."/>
            <person name="Li J."/>
            <person name="Wang J."/>
            <person name="Deng Y."/>
            <person name="Ran L."/>
            <person name="Shi X."/>
            <person name="Wang X."/>
            <person name="Wu Q."/>
            <person name="Li C."/>
            <person name="Ren X."/>
            <person name="Wang J."/>
            <person name="Wang X."/>
            <person name="Li D."/>
            <person name="Liu D."/>
            <person name="Zhang X."/>
            <person name="Ji Z."/>
            <person name="Zhao W."/>
            <person name="Sun Y."/>
            <person name="Zhang Z."/>
            <person name="Bao J."/>
            <person name="Han Y."/>
            <person name="Dong L."/>
            <person name="Ji J."/>
            <person name="Chen P."/>
            <person name="Wu S."/>
            <person name="Liu J."/>
            <person name="Xiao Y."/>
            <person name="Bu D."/>
            <person name="Tan J."/>
            <person name="Yang L."/>
            <person name="Ye C."/>
            <person name="Zhang J."/>
            <person name="Xu J."/>
            <person name="Zhou Y."/>
            <person name="Yu Y."/>
            <person name="Zhang B."/>
            <person name="Zhuang S."/>
            <person name="Wei H."/>
            <person name="Liu B."/>
            <person name="Lei M."/>
            <person name="Yu H."/>
            <person name="Li Y."/>
            <person name="Xu H."/>
            <person name="Wei S."/>
            <person name="He X."/>
            <person name="Fang L."/>
            <person name="Zhang Z."/>
            <person name="Zhang Y."/>
            <person name="Huang X."/>
            <person name="Su Z."/>
            <person name="Tong W."/>
            <person name="Li J."/>
            <person name="Tong Z."/>
            <person name="Li S."/>
            <person name="Ye J."/>
            <person name="Wang L."/>
            <person name="Fang L."/>
            <person name="Lei T."/>
            <person name="Chen C."/>
            <person name="Chen H."/>
            <person name="Xu Z."/>
            <person name="Li H."/>
            <person name="Huang H."/>
            <person name="Zhang F."/>
            <person name="Xu H."/>
            <person name="Li N."/>
            <person name="Zhao C."/>
            <person name="Li S."/>
            <person name="Dong L."/>
            <person name="Huang Y."/>
            <person name="Li L."/>
            <person name="Xi Y."/>
            <person name="Qi Q."/>
            <person name="Li W."/>
            <person name="Zhang B."/>
            <person name="Hu W."/>
            <person name="Zhang Y."/>
            <person name="Tian X."/>
            <person name="Jiao Y."/>
            <person name="Liang X."/>
            <person name="Jin J."/>
            <person name="Gao L."/>
            <person name="Zheng W."/>
            <person name="Hao B."/>
            <person name="Liu S."/>
            <person name="Wang W."/>
            <person name="Yuan L."/>
            <person name="Cao M."/>
            <person name="McDermott J."/>
            <person name="Samudrala R."/>
            <person name="Wang J."/>
            <person name="Wong G.K."/>
            <person name="Yang H."/>
        </authorList>
    </citation>
    <scope>NUCLEOTIDE SEQUENCE [LARGE SCALE GENOMIC DNA]</scope>
    <source>
        <strain evidence="3">cv. 93-11</strain>
    </source>
</reference>
<name>B8APB6_ORYSI</name>
<gene>
    <name evidence="2" type="ORF">OsI_10200</name>
</gene>
<dbReference type="Gramene" id="BGIOSGA011952-TA">
    <property type="protein sequence ID" value="BGIOSGA011952-PA"/>
    <property type="gene ID" value="BGIOSGA011952"/>
</dbReference>
<dbReference type="Proteomes" id="UP000007015">
    <property type="component" value="Chromosome 3"/>
</dbReference>
<evidence type="ECO:0000313" key="2">
    <source>
        <dbReference type="EMBL" id="EEC74605.1"/>
    </source>
</evidence>
<feature type="region of interest" description="Disordered" evidence="1">
    <location>
        <begin position="55"/>
        <end position="79"/>
    </location>
</feature>
<accession>B8APB6</accession>
<organism evidence="2 3">
    <name type="scientific">Oryza sativa subsp. indica</name>
    <name type="common">Rice</name>
    <dbReference type="NCBI Taxonomy" id="39946"/>
    <lineage>
        <taxon>Eukaryota</taxon>
        <taxon>Viridiplantae</taxon>
        <taxon>Streptophyta</taxon>
        <taxon>Embryophyta</taxon>
        <taxon>Tracheophyta</taxon>
        <taxon>Spermatophyta</taxon>
        <taxon>Magnoliopsida</taxon>
        <taxon>Liliopsida</taxon>
        <taxon>Poales</taxon>
        <taxon>Poaceae</taxon>
        <taxon>BOP clade</taxon>
        <taxon>Oryzoideae</taxon>
        <taxon>Oryzeae</taxon>
        <taxon>Oryzinae</taxon>
        <taxon>Oryza</taxon>
        <taxon>Oryza sativa</taxon>
    </lineage>
</organism>
<evidence type="ECO:0000313" key="3">
    <source>
        <dbReference type="Proteomes" id="UP000007015"/>
    </source>
</evidence>
<dbReference type="AlphaFoldDB" id="B8APB6"/>
<keyword evidence="3" id="KW-1185">Reference proteome</keyword>
<feature type="region of interest" description="Disordered" evidence="1">
    <location>
        <begin position="155"/>
        <end position="175"/>
    </location>
</feature>
<dbReference type="OMA" id="NAVCHAS"/>
<evidence type="ECO:0000256" key="1">
    <source>
        <dbReference type="SAM" id="MobiDB-lite"/>
    </source>
</evidence>
<proteinExistence type="predicted"/>